<dbReference type="InterPro" id="IPR027417">
    <property type="entry name" value="P-loop_NTPase"/>
</dbReference>
<dbReference type="PANTHER" id="PTHR44688:SF16">
    <property type="entry name" value="DNA-BINDING TRANSCRIPTIONAL ACTIVATOR DEVR_DOSR"/>
    <property type="match status" value="1"/>
</dbReference>
<evidence type="ECO:0000313" key="6">
    <source>
        <dbReference type="Proteomes" id="UP000266482"/>
    </source>
</evidence>
<dbReference type="Gene3D" id="1.10.10.10">
    <property type="entry name" value="Winged helix-like DNA-binding domain superfamily/Winged helix DNA-binding domain"/>
    <property type="match status" value="1"/>
</dbReference>
<accession>A0A3A1UVZ4</accession>
<dbReference type="Gene3D" id="3.40.50.300">
    <property type="entry name" value="P-loop containing nucleotide triphosphate hydrolases"/>
    <property type="match status" value="1"/>
</dbReference>
<reference evidence="5 6" key="1">
    <citation type="submission" date="2018-09" db="EMBL/GenBank/DDBJ databases">
        <title>Paenibacillus aracenensis nov. sp. isolated from a cave in southern Spain.</title>
        <authorList>
            <person name="Jurado V."/>
            <person name="Gutierrez-Patricio S."/>
            <person name="Gonzalez-Pimentel J.L."/>
            <person name="Miller A.Z."/>
            <person name="Laiz L."/>
            <person name="Saiz-Jimenez C."/>
        </authorList>
    </citation>
    <scope>NUCLEOTIDE SEQUENCE [LARGE SCALE GENOMIC DNA]</scope>
    <source>
        <strain evidence="5 6">DSM 22867</strain>
    </source>
</reference>
<gene>
    <name evidence="5" type="ORF">D3P08_11885</name>
</gene>
<evidence type="ECO:0000259" key="4">
    <source>
        <dbReference type="PROSITE" id="PS50043"/>
    </source>
</evidence>
<comment type="caution">
    <text evidence="5">The sequence shown here is derived from an EMBL/GenBank/DDBJ whole genome shotgun (WGS) entry which is preliminary data.</text>
</comment>
<dbReference type="AlphaFoldDB" id="A0A3A1UVZ4"/>
<dbReference type="Proteomes" id="UP000266482">
    <property type="component" value="Unassembled WGS sequence"/>
</dbReference>
<keyword evidence="6" id="KW-1185">Reference proteome</keyword>
<dbReference type="Pfam" id="PF00196">
    <property type="entry name" value="GerE"/>
    <property type="match status" value="1"/>
</dbReference>
<organism evidence="5 6">
    <name type="scientific">Paenibacillus nanensis</name>
    <dbReference type="NCBI Taxonomy" id="393251"/>
    <lineage>
        <taxon>Bacteria</taxon>
        <taxon>Bacillati</taxon>
        <taxon>Bacillota</taxon>
        <taxon>Bacilli</taxon>
        <taxon>Bacillales</taxon>
        <taxon>Paenibacillaceae</taxon>
        <taxon>Paenibacillus</taxon>
    </lineage>
</organism>
<keyword evidence="1" id="KW-0805">Transcription regulation</keyword>
<proteinExistence type="predicted"/>
<dbReference type="InterPro" id="IPR036388">
    <property type="entry name" value="WH-like_DNA-bd_sf"/>
</dbReference>
<dbReference type="SUPFAM" id="SSF52540">
    <property type="entry name" value="P-loop containing nucleoside triphosphate hydrolases"/>
    <property type="match status" value="1"/>
</dbReference>
<name>A0A3A1UVZ4_9BACL</name>
<feature type="domain" description="HTH luxR-type" evidence="4">
    <location>
        <begin position="644"/>
        <end position="707"/>
    </location>
</feature>
<dbReference type="CDD" id="cd06170">
    <property type="entry name" value="LuxR_C_like"/>
    <property type="match status" value="1"/>
</dbReference>
<evidence type="ECO:0000256" key="3">
    <source>
        <dbReference type="ARBA" id="ARBA00023163"/>
    </source>
</evidence>
<dbReference type="Pfam" id="PF13191">
    <property type="entry name" value="AAA_16"/>
    <property type="match status" value="1"/>
</dbReference>
<dbReference type="InterPro" id="IPR041664">
    <property type="entry name" value="AAA_16"/>
</dbReference>
<keyword evidence="2" id="KW-0238">DNA-binding</keyword>
<protein>
    <recommendedName>
        <fullName evidence="4">HTH luxR-type domain-containing protein</fullName>
    </recommendedName>
</protein>
<dbReference type="GO" id="GO:0006355">
    <property type="term" value="P:regulation of DNA-templated transcription"/>
    <property type="evidence" value="ECO:0007669"/>
    <property type="project" value="InterPro"/>
</dbReference>
<dbReference type="OrthoDB" id="182489at2"/>
<sequence>MSEPVNSCKIKLTFLIPFKVGAGKMNDNGWAEDGEESYMVGREMETAAFSRLLLDESASRRVINVYGTAGIGKSTLLDKFRAEAHKAGAVTISIDGEGVLAAPSSFCDQIRRELKLPEWTDGDEHTRLLSCYEAIRNKAEQGRVVLLIDAYERFDMLDFWIRDTFLKGLRASALIVIAGRSQLSEPWLLSPVWRQQLVRMHLQELDWNAVTRYARNNGIAEETQIQRLWSCSKGHPLMLSLAAFLAQQGAGEETYFRDDDSLPFIVELWMREAPDEEMRALIEAAAVLRHFNQDALNAVLGSEVTASDFRRLIRYSFVRRVDDGFTIYSLMREAVCRDLILRAPQRYAELRERGLRLYYERLMSLGRIDASSREAVELMYYIGDALVRAFMDVFDLVPKHYAKTGIEALDEIEAYAARRKREAKDLQILLHDPQSKLTFDFSMTAEQSLYTLRSLNFRKLFELDRDAVRVMRNAEGRLIGVAAVVPINEGTIPYLLEAPRSKAYFRSLTEEELKRLAVPAATRSGWFIETIDAEDFSDTSQQTAIGHLLHSLMFSGELVVESPAPFSYFTETHLSLGFEIAPGGMHVRYDGVTPAPTFVLDLRKGKLIDYIHRMMRRTGYGDMVAERDDEPGVDAAAPPNTPDPIMARADLTDREKAVAKLLERGLTNSDIASSLYISEATVKKHMRSMLSKLGAANRTQLLKKLLE</sequence>
<dbReference type="SMART" id="SM00421">
    <property type="entry name" value="HTH_LUXR"/>
    <property type="match status" value="1"/>
</dbReference>
<evidence type="ECO:0000313" key="5">
    <source>
        <dbReference type="EMBL" id="RIX52709.1"/>
    </source>
</evidence>
<evidence type="ECO:0000256" key="2">
    <source>
        <dbReference type="ARBA" id="ARBA00023125"/>
    </source>
</evidence>
<dbReference type="PROSITE" id="PS50043">
    <property type="entry name" value="HTH_LUXR_2"/>
    <property type="match status" value="1"/>
</dbReference>
<dbReference type="GO" id="GO:0003677">
    <property type="term" value="F:DNA binding"/>
    <property type="evidence" value="ECO:0007669"/>
    <property type="project" value="UniProtKB-KW"/>
</dbReference>
<dbReference type="InterPro" id="IPR016032">
    <property type="entry name" value="Sig_transdc_resp-reg_C-effctor"/>
</dbReference>
<dbReference type="PANTHER" id="PTHR44688">
    <property type="entry name" value="DNA-BINDING TRANSCRIPTIONAL ACTIVATOR DEVR_DOSR"/>
    <property type="match status" value="1"/>
</dbReference>
<dbReference type="EMBL" id="QXQA01000006">
    <property type="protein sequence ID" value="RIX52709.1"/>
    <property type="molecule type" value="Genomic_DNA"/>
</dbReference>
<dbReference type="PROSITE" id="PS00622">
    <property type="entry name" value="HTH_LUXR_1"/>
    <property type="match status" value="1"/>
</dbReference>
<evidence type="ECO:0000256" key="1">
    <source>
        <dbReference type="ARBA" id="ARBA00023015"/>
    </source>
</evidence>
<dbReference type="PRINTS" id="PR00038">
    <property type="entry name" value="HTHLUXR"/>
</dbReference>
<dbReference type="SUPFAM" id="SSF46894">
    <property type="entry name" value="C-terminal effector domain of the bipartite response regulators"/>
    <property type="match status" value="1"/>
</dbReference>
<keyword evidence="3" id="KW-0804">Transcription</keyword>
<dbReference type="InterPro" id="IPR000792">
    <property type="entry name" value="Tscrpt_reg_LuxR_C"/>
</dbReference>